<evidence type="ECO:0000256" key="2">
    <source>
        <dbReference type="ARBA" id="ARBA00022793"/>
    </source>
</evidence>
<comment type="catalytic activity">
    <reaction evidence="5 8">
        <text>meso-2,6-diaminopimelate + H(+) = L-lysine + CO2</text>
        <dbReference type="Rhea" id="RHEA:15101"/>
        <dbReference type="ChEBI" id="CHEBI:15378"/>
        <dbReference type="ChEBI" id="CHEBI:16526"/>
        <dbReference type="ChEBI" id="CHEBI:32551"/>
        <dbReference type="ChEBI" id="CHEBI:57791"/>
        <dbReference type="EC" id="4.1.1.20"/>
    </reaction>
</comment>
<dbReference type="InterPro" id="IPR009006">
    <property type="entry name" value="Ala_racemase/Decarboxylase_C"/>
</dbReference>
<reference evidence="11 12" key="1">
    <citation type="submission" date="2013-04" db="EMBL/GenBank/DDBJ databases">
        <title>The Genome Sequence of Sutterella wadsworthensis HGA0223.</title>
        <authorList>
            <consortium name="The Broad Institute Genomics Platform"/>
            <person name="Earl A."/>
            <person name="Ward D."/>
            <person name="Feldgarden M."/>
            <person name="Gevers D."/>
            <person name="Schmidt T.M."/>
            <person name="Dover J."/>
            <person name="Dai D."/>
            <person name="Walker B."/>
            <person name="Young S."/>
            <person name="Zeng Q."/>
            <person name="Gargeya S."/>
            <person name="Fitzgerald M."/>
            <person name="Haas B."/>
            <person name="Abouelleil A."/>
            <person name="Allen A.W."/>
            <person name="Alvarado L."/>
            <person name="Arachchi H.M."/>
            <person name="Berlin A.M."/>
            <person name="Chapman S.B."/>
            <person name="Gainer-Dewar J."/>
            <person name="Goldberg J."/>
            <person name="Griggs A."/>
            <person name="Gujja S."/>
            <person name="Hansen M."/>
            <person name="Howarth C."/>
            <person name="Imamovic A."/>
            <person name="Ireland A."/>
            <person name="Larimer J."/>
            <person name="McCowan C."/>
            <person name="Murphy C."/>
            <person name="Pearson M."/>
            <person name="Poon T.W."/>
            <person name="Priest M."/>
            <person name="Roberts A."/>
            <person name="Saif S."/>
            <person name="Shea T."/>
            <person name="Sisk P."/>
            <person name="Sykes S."/>
            <person name="Wortman J."/>
            <person name="Nusbaum C."/>
            <person name="Birren B."/>
        </authorList>
    </citation>
    <scope>NUCLEOTIDE SEQUENCE [LARGE SCALE GENOMIC DNA]</scope>
    <source>
        <strain evidence="11 12">HGA0223</strain>
    </source>
</reference>
<evidence type="ECO:0000256" key="5">
    <source>
        <dbReference type="HAMAP-Rule" id="MF_02120"/>
    </source>
</evidence>
<feature type="modified residue" description="N6-(pyridoxal phosphate)lysine" evidence="5 7">
    <location>
        <position position="75"/>
    </location>
</feature>
<dbReference type="AlphaFoldDB" id="S3BTA3"/>
<dbReference type="PANTHER" id="PTHR43727:SF2">
    <property type="entry name" value="GROUP IV DECARBOXYLASE"/>
    <property type="match status" value="1"/>
</dbReference>
<organism evidence="11 12">
    <name type="scientific">Sutterella wadsworthensis HGA0223</name>
    <dbReference type="NCBI Taxonomy" id="1203554"/>
    <lineage>
        <taxon>Bacteria</taxon>
        <taxon>Pseudomonadati</taxon>
        <taxon>Pseudomonadota</taxon>
        <taxon>Betaproteobacteria</taxon>
        <taxon>Burkholderiales</taxon>
        <taxon>Sutterellaceae</taxon>
        <taxon>Sutterella</taxon>
    </lineage>
</organism>
<comment type="caution">
    <text evidence="11">The sequence shown here is derived from an EMBL/GenBank/DDBJ whole genome shotgun (WGS) entry which is preliminary data.</text>
</comment>
<feature type="domain" description="Orn/DAP/Arg decarboxylase 2 C-terminal" evidence="9">
    <location>
        <begin position="45"/>
        <end position="390"/>
    </location>
</feature>
<dbReference type="InterPro" id="IPR022643">
    <property type="entry name" value="De-COase2_C"/>
</dbReference>
<dbReference type="PANTHER" id="PTHR43727">
    <property type="entry name" value="DIAMINOPIMELATE DECARBOXYLASE"/>
    <property type="match status" value="1"/>
</dbReference>
<evidence type="ECO:0000256" key="7">
    <source>
        <dbReference type="PIRSR" id="PIRSR600183-50"/>
    </source>
</evidence>
<feature type="binding site" evidence="5">
    <location>
        <position position="392"/>
    </location>
    <ligand>
        <name>pyridoxal 5'-phosphate</name>
        <dbReference type="ChEBI" id="CHEBI:597326"/>
    </ligand>
</feature>
<dbReference type="GO" id="GO:0030170">
    <property type="term" value="F:pyridoxal phosphate binding"/>
    <property type="evidence" value="ECO:0007669"/>
    <property type="project" value="UniProtKB-UniRule"/>
</dbReference>
<proteinExistence type="inferred from homology"/>
<comment type="similarity">
    <text evidence="5">Belongs to the Orn/Lys/Arg decarboxylase class-II family. LysA subfamily.</text>
</comment>
<feature type="binding site" evidence="5">
    <location>
        <position position="296"/>
    </location>
    <ligand>
        <name>substrate</name>
    </ligand>
</feature>
<keyword evidence="5 8" id="KW-0457">Lysine biosynthesis</keyword>
<keyword evidence="2 5" id="KW-0210">Decarboxylase</keyword>
<dbReference type="Pfam" id="PF00278">
    <property type="entry name" value="Orn_DAP_Arg_deC"/>
    <property type="match status" value="1"/>
</dbReference>
<gene>
    <name evidence="5" type="primary">lysA</name>
    <name evidence="11" type="ORF">HMPREF1476_02454</name>
</gene>
<protein>
    <recommendedName>
        <fullName evidence="5 6">Diaminopimelate decarboxylase</fullName>
        <shortName evidence="5">DAP decarboxylase</shortName>
        <shortName evidence="5">DAPDC</shortName>
        <ecNumber evidence="5 6">4.1.1.20</ecNumber>
    </recommendedName>
</protein>
<dbReference type="SUPFAM" id="SSF51419">
    <property type="entry name" value="PLP-binding barrel"/>
    <property type="match status" value="1"/>
</dbReference>
<comment type="pathway">
    <text evidence="5 8">Amino-acid biosynthesis; L-lysine biosynthesis via DAP pathway; L-lysine from DL-2,6-diaminopimelate: step 1/1.</text>
</comment>
<dbReference type="FunFam" id="3.20.20.10:FF:000003">
    <property type="entry name" value="Diaminopimelate decarboxylase"/>
    <property type="match status" value="1"/>
</dbReference>
<dbReference type="eggNOG" id="COG0019">
    <property type="taxonomic scope" value="Bacteria"/>
</dbReference>
<evidence type="ECO:0000256" key="6">
    <source>
        <dbReference type="NCBIfam" id="TIGR01048"/>
    </source>
</evidence>
<dbReference type="InterPro" id="IPR022644">
    <property type="entry name" value="De-COase2_N"/>
</dbReference>
<dbReference type="Gene3D" id="2.40.37.10">
    <property type="entry name" value="Lyase, Ornithine Decarboxylase, Chain A, domain 1"/>
    <property type="match status" value="1"/>
</dbReference>
<dbReference type="GO" id="GO:0008836">
    <property type="term" value="F:diaminopimelate decarboxylase activity"/>
    <property type="evidence" value="ECO:0007669"/>
    <property type="project" value="UniProtKB-UniRule"/>
</dbReference>
<feature type="binding site" evidence="5">
    <location>
        <begin position="293"/>
        <end position="296"/>
    </location>
    <ligand>
        <name>pyridoxal 5'-phosphate</name>
        <dbReference type="ChEBI" id="CHEBI:597326"/>
    </ligand>
</feature>
<feature type="binding site" evidence="5">
    <location>
        <position position="365"/>
    </location>
    <ligand>
        <name>substrate</name>
    </ligand>
</feature>
<feature type="binding site" evidence="5">
    <location>
        <position position="337"/>
    </location>
    <ligand>
        <name>substrate</name>
    </ligand>
</feature>
<dbReference type="InterPro" id="IPR000183">
    <property type="entry name" value="Orn/DAP/Arg_de-COase"/>
</dbReference>
<sequence length="467" mass="50343">MTAETHIRPDSLSNGTGFYRNASNELCCEDTLLSDIAHRWGTPTYVYSRAAITERWNAYETAFGTAPHQICYAVKAASTKGILEVLAALGAGFDCVSGGEILRVLAAGGDPKKIVFSGVAKTPADIAFALTAGIKCFNIESPAELDRIANTARNLGLKAHISVRVNPNIDAHVDHHVATGLGDSKFGVKLTDVIALYQKAAELKEIEIEGISCHIGSLVESTVPYMSEIEVLSVFVNELLDRGIALKHFDIGGGAGVAYKADEKTLEPSELIPAVVAQIRSLVKIPDIEILIEPGRSIIAQAGVLLTRVEYLKSGLFERNFCVVDASMTELVRPAMYGSHHEIEPVSPRSDIEPERLNIVGGVCESSDILGSDRELAVAPGDLLAIRTAGAYGMSMASTYNSRPLPMEVLVDGAAIRPLRRRMTALDLLSDEYDLGLVQACIPADEVKTLFTQAQTYSEHPEDHDNK</sequence>
<dbReference type="Proteomes" id="UP000014400">
    <property type="component" value="Unassembled WGS sequence"/>
</dbReference>
<dbReference type="PRINTS" id="PR01181">
    <property type="entry name" value="DAPDCRBXLASE"/>
</dbReference>
<dbReference type="PRINTS" id="PR01179">
    <property type="entry name" value="ODADCRBXLASE"/>
</dbReference>
<evidence type="ECO:0000256" key="8">
    <source>
        <dbReference type="RuleBase" id="RU003738"/>
    </source>
</evidence>
<dbReference type="HOGENOM" id="CLU_026444_0_0_4"/>
<dbReference type="EC" id="4.1.1.20" evidence="5 6"/>
<feature type="binding site" evidence="5">
    <location>
        <position position="333"/>
    </location>
    <ligand>
        <name>substrate</name>
    </ligand>
</feature>
<accession>S3BTA3</accession>
<evidence type="ECO:0000313" key="11">
    <source>
        <dbReference type="EMBL" id="EPD97402.1"/>
    </source>
</evidence>
<feature type="binding site" evidence="5">
    <location>
        <position position="254"/>
    </location>
    <ligand>
        <name>pyridoxal 5'-phosphate</name>
        <dbReference type="ChEBI" id="CHEBI:597326"/>
    </ligand>
</feature>
<evidence type="ECO:0000259" key="9">
    <source>
        <dbReference type="Pfam" id="PF00278"/>
    </source>
</evidence>
<evidence type="ECO:0000256" key="4">
    <source>
        <dbReference type="ARBA" id="ARBA00023239"/>
    </source>
</evidence>
<name>S3BTA3_9BURK</name>
<feature type="domain" description="Orn/DAP/Arg decarboxylase 2 N-terminal" evidence="10">
    <location>
        <begin position="50"/>
        <end position="300"/>
    </location>
</feature>
<evidence type="ECO:0000256" key="1">
    <source>
        <dbReference type="ARBA" id="ARBA00001933"/>
    </source>
</evidence>
<dbReference type="UniPathway" id="UPA00034">
    <property type="reaction ID" value="UER00027"/>
</dbReference>
<dbReference type="Gene3D" id="3.20.20.10">
    <property type="entry name" value="Alanine racemase"/>
    <property type="match status" value="1"/>
</dbReference>
<keyword evidence="4 5" id="KW-0456">Lyase</keyword>
<feature type="active site" description="Proton donor" evidence="7">
    <location>
        <position position="364"/>
    </location>
</feature>
<comment type="function">
    <text evidence="5">Specifically catalyzes the decarboxylation of meso-diaminopimelate (meso-DAP) to L-lysine.</text>
</comment>
<dbReference type="InterPro" id="IPR002986">
    <property type="entry name" value="DAP_deCOOHase_LysA"/>
</dbReference>
<dbReference type="STRING" id="1203554.HMPREF1476_02454"/>
<evidence type="ECO:0000259" key="10">
    <source>
        <dbReference type="Pfam" id="PF02784"/>
    </source>
</evidence>
<dbReference type="SUPFAM" id="SSF50621">
    <property type="entry name" value="Alanine racemase C-terminal domain-like"/>
    <property type="match status" value="1"/>
</dbReference>
<dbReference type="GO" id="GO:0009089">
    <property type="term" value="P:lysine biosynthetic process via diaminopimelate"/>
    <property type="evidence" value="ECO:0007669"/>
    <property type="project" value="UniProtKB-UniRule"/>
</dbReference>
<keyword evidence="12" id="KW-1185">Reference proteome</keyword>
<feature type="binding site" evidence="5">
    <location>
        <position position="392"/>
    </location>
    <ligand>
        <name>substrate</name>
    </ligand>
</feature>
<dbReference type="RefSeq" id="WP_016475368.1">
    <property type="nucleotide sequence ID" value="NZ_KE150482.1"/>
</dbReference>
<dbReference type="CDD" id="cd06828">
    <property type="entry name" value="PLPDE_III_DapDC"/>
    <property type="match status" value="1"/>
</dbReference>
<dbReference type="InterPro" id="IPR029066">
    <property type="entry name" value="PLP-binding_barrel"/>
</dbReference>
<dbReference type="EMBL" id="ATCF01000039">
    <property type="protein sequence ID" value="EPD97402.1"/>
    <property type="molecule type" value="Genomic_DNA"/>
</dbReference>
<dbReference type="NCBIfam" id="TIGR01048">
    <property type="entry name" value="lysA"/>
    <property type="match status" value="1"/>
</dbReference>
<evidence type="ECO:0000256" key="3">
    <source>
        <dbReference type="ARBA" id="ARBA00022898"/>
    </source>
</evidence>
<dbReference type="PATRIC" id="fig|1203554.3.peg.2530"/>
<comment type="cofactor">
    <cofactor evidence="1 5 7 8">
        <name>pyridoxal 5'-phosphate</name>
        <dbReference type="ChEBI" id="CHEBI:597326"/>
    </cofactor>
</comment>
<dbReference type="HAMAP" id="MF_02120">
    <property type="entry name" value="LysA"/>
    <property type="match status" value="1"/>
</dbReference>
<evidence type="ECO:0000313" key="12">
    <source>
        <dbReference type="Proteomes" id="UP000014400"/>
    </source>
</evidence>
<keyword evidence="5" id="KW-0028">Amino-acid biosynthesis</keyword>
<comment type="subunit">
    <text evidence="5">Homodimer.</text>
</comment>
<dbReference type="Pfam" id="PF02784">
    <property type="entry name" value="Orn_Arg_deC_N"/>
    <property type="match status" value="1"/>
</dbReference>
<keyword evidence="3 5" id="KW-0663">Pyridoxal phosphate</keyword>